<protein>
    <recommendedName>
        <fullName evidence="3">Sulfotransferase family protein</fullName>
    </recommendedName>
</protein>
<dbReference type="SUPFAM" id="SSF52540">
    <property type="entry name" value="P-loop containing nucleoside triphosphate hydrolases"/>
    <property type="match status" value="1"/>
</dbReference>
<dbReference type="Proteomes" id="UP001310248">
    <property type="component" value="Unassembled WGS sequence"/>
</dbReference>
<comment type="caution">
    <text evidence="1">The sequence shown here is derived from an EMBL/GenBank/DDBJ whole genome shotgun (WGS) entry which is preliminary data.</text>
</comment>
<dbReference type="EMBL" id="JAYDYW010000004">
    <property type="protein sequence ID" value="MEE1672892.1"/>
    <property type="molecule type" value="Genomic_DNA"/>
</dbReference>
<reference evidence="1 2" key="2">
    <citation type="submission" date="2023-12" db="EMBL/GenBank/DDBJ databases">
        <authorList>
            <consortium name="Cladostephus spongiosus"/>
            <person name="Lorente B."/>
            <person name="Cabral C."/>
            <person name="Frias J."/>
            <person name="Faria J."/>
            <person name="Toubarro D."/>
        </authorList>
    </citation>
    <scope>NUCLEOTIDE SEQUENCE [LARGE SCALE GENOMIC DNA]</scope>
    <source>
        <strain evidence="1 2">ZMCS4</strain>
    </source>
</reference>
<dbReference type="RefSeq" id="WP_329774295.1">
    <property type="nucleotide sequence ID" value="NZ_JAYDYW010000004.1"/>
</dbReference>
<reference evidence="2" key="1">
    <citation type="submission" date="2023-07" db="EMBL/GenBank/DDBJ databases">
        <title>Draft genome sequence of Agarivorans aestuarii strain ZMCS4, a CAZymes producing bacteria isolated from the marine brown algae Clodostephus spongiosus.</title>
        <authorList>
            <person name="Lorente B."/>
            <person name="Cabral C."/>
            <person name="Frias J."/>
            <person name="Faria J."/>
            <person name="Toubarro D."/>
        </authorList>
    </citation>
    <scope>NUCLEOTIDE SEQUENCE [LARGE SCALE GENOMIC DNA]</scope>
    <source>
        <strain evidence="2">ZMCS4</strain>
    </source>
</reference>
<dbReference type="InterPro" id="IPR027417">
    <property type="entry name" value="P-loop_NTPase"/>
</dbReference>
<gene>
    <name evidence="1" type="ORF">SNR37_002303</name>
</gene>
<evidence type="ECO:0000313" key="2">
    <source>
        <dbReference type="Proteomes" id="UP001310248"/>
    </source>
</evidence>
<dbReference type="Gene3D" id="3.40.50.300">
    <property type="entry name" value="P-loop containing nucleotide triphosphate hydrolases"/>
    <property type="match status" value="1"/>
</dbReference>
<name>A0ABU7G0E4_9ALTE</name>
<accession>A0ABU7G0E4</accession>
<keyword evidence="2" id="KW-1185">Reference proteome</keyword>
<evidence type="ECO:0000313" key="1">
    <source>
        <dbReference type="EMBL" id="MEE1672892.1"/>
    </source>
</evidence>
<organism evidence="1 2">
    <name type="scientific">Agarivorans aestuarii</name>
    <dbReference type="NCBI Taxonomy" id="1563703"/>
    <lineage>
        <taxon>Bacteria</taxon>
        <taxon>Pseudomonadati</taxon>
        <taxon>Pseudomonadota</taxon>
        <taxon>Gammaproteobacteria</taxon>
        <taxon>Alteromonadales</taxon>
        <taxon>Alteromonadaceae</taxon>
        <taxon>Agarivorans</taxon>
    </lineage>
</organism>
<proteinExistence type="predicted"/>
<evidence type="ECO:0008006" key="3">
    <source>
        <dbReference type="Google" id="ProtNLM"/>
    </source>
</evidence>
<sequence length="335" mass="38496">MSKRLQFVHIGMPKCASTYLQNVWHLDQQYQLVNLNTLMEQARKLAPVQAPGDFQPVPIALPLSKPDFLIGSSEGFSWAYTNQPKLQESIWNLHKVSAQLLSQAALTDTILIMVRSPISYMRSLHEQTIKEGGYGSFATFFQEQRKLIEATVDLKSILFAYQEHFENVVVLNAEELRNSPTDFWKKYQQHLDVSPPLNGIEQVEKDSFSANSSLKSKLYPLALLNRHYNVLTKHLDELDSYRQRMEQEYTTLRSPYPNLSRWINRRLAEFSSEADLAALLEQLGLSGQGADDFQRISIDSEMQRFISDRFLEPLSQQGTVEEHSLASMHEELANR</sequence>